<feature type="binding site" evidence="11">
    <location>
        <position position="173"/>
    </location>
    <ligand>
        <name>ATP</name>
        <dbReference type="ChEBI" id="CHEBI:30616"/>
    </ligand>
</feature>
<comment type="pathway">
    <text evidence="3 11">Cofactor biosynthesis; thiamine diphosphate biosynthesis; 4-methyl-5-(2-phosphoethyl)-thiazole from 5-(2-hydroxyethyl)-4-methylthiazole: step 1/1.</text>
</comment>
<dbReference type="Gene3D" id="3.40.1190.20">
    <property type="match status" value="1"/>
</dbReference>
<dbReference type="Pfam" id="PF02110">
    <property type="entry name" value="HK"/>
    <property type="match status" value="1"/>
</dbReference>
<evidence type="ECO:0000256" key="11">
    <source>
        <dbReference type="HAMAP-Rule" id="MF_00228"/>
    </source>
</evidence>
<keyword evidence="10 11" id="KW-0784">Thiamine biosynthesis</keyword>
<accession>A0A318MWB8</accession>
<feature type="binding site" evidence="11">
    <location>
        <position position="46"/>
    </location>
    <ligand>
        <name>substrate</name>
    </ligand>
</feature>
<keyword evidence="8 11" id="KW-0067">ATP-binding</keyword>
<name>A0A318MWB8_9PROT</name>
<dbReference type="InterPro" id="IPR029056">
    <property type="entry name" value="Ribokinase-like"/>
</dbReference>
<feature type="binding site" evidence="11">
    <location>
        <position position="200"/>
    </location>
    <ligand>
        <name>substrate</name>
    </ligand>
</feature>
<dbReference type="NCBIfam" id="NF006830">
    <property type="entry name" value="PRK09355.1"/>
    <property type="match status" value="1"/>
</dbReference>
<evidence type="ECO:0000256" key="1">
    <source>
        <dbReference type="ARBA" id="ARBA00001771"/>
    </source>
</evidence>
<evidence type="ECO:0000256" key="3">
    <source>
        <dbReference type="ARBA" id="ARBA00004868"/>
    </source>
</evidence>
<gene>
    <name evidence="11" type="primary">thiM</name>
    <name evidence="12" type="ORF">DK869_06875</name>
</gene>
<evidence type="ECO:0000256" key="6">
    <source>
        <dbReference type="ARBA" id="ARBA00022741"/>
    </source>
</evidence>
<dbReference type="GO" id="GO:0000287">
    <property type="term" value="F:magnesium ion binding"/>
    <property type="evidence" value="ECO:0007669"/>
    <property type="project" value="UniProtKB-UniRule"/>
</dbReference>
<keyword evidence="7 11" id="KW-0418">Kinase</keyword>
<dbReference type="CDD" id="cd01170">
    <property type="entry name" value="THZ_kinase"/>
    <property type="match status" value="1"/>
</dbReference>
<evidence type="ECO:0000256" key="8">
    <source>
        <dbReference type="ARBA" id="ARBA00022840"/>
    </source>
</evidence>
<comment type="function">
    <text evidence="11">Catalyzes the phosphorylation of the hydroxyl group of 4-methyl-5-beta-hydroxyethylthiazole (THZ).</text>
</comment>
<proteinExistence type="inferred from homology"/>
<dbReference type="SUPFAM" id="SSF53613">
    <property type="entry name" value="Ribokinase-like"/>
    <property type="match status" value="1"/>
</dbReference>
<dbReference type="RefSeq" id="WP_110439267.1">
    <property type="nucleotide sequence ID" value="NZ_CP046393.1"/>
</dbReference>
<dbReference type="Proteomes" id="UP000247565">
    <property type="component" value="Unassembled WGS sequence"/>
</dbReference>
<evidence type="ECO:0000256" key="7">
    <source>
        <dbReference type="ARBA" id="ARBA00022777"/>
    </source>
</evidence>
<evidence type="ECO:0000256" key="10">
    <source>
        <dbReference type="ARBA" id="ARBA00022977"/>
    </source>
</evidence>
<comment type="caution">
    <text evidence="12">The sequence shown here is derived from an EMBL/GenBank/DDBJ whole genome shotgun (WGS) entry which is preliminary data.</text>
</comment>
<keyword evidence="13" id="KW-1185">Reference proteome</keyword>
<evidence type="ECO:0000313" key="13">
    <source>
        <dbReference type="Proteomes" id="UP000247565"/>
    </source>
</evidence>
<evidence type="ECO:0000256" key="9">
    <source>
        <dbReference type="ARBA" id="ARBA00022842"/>
    </source>
</evidence>
<dbReference type="GO" id="GO:0009228">
    <property type="term" value="P:thiamine biosynthetic process"/>
    <property type="evidence" value="ECO:0007669"/>
    <property type="project" value="UniProtKB-KW"/>
</dbReference>
<sequence>MIEPNILISTLHAIRAKNPLILNITNQVATQFTANILLGLGASPAMANAEEEVEEFVQKSNALVINIGTLSTPQLRSMQLASRTAYQQNIPWILDPVGISASLYRAKTTLSLLQNFPNAIRGNASEIISLYHYHQNTSLRTQGHGVDSLDSSHDALEAAKQLALSYKTTVSISGQTDYITNGKESVSVRNSHPLLTKVTGSGCAATAITAACLAVEKNTLYACSAAMAFIGIAADIAMQHINAPGSLQIGLIDELYLLNDEKIIKYAKINLVK</sequence>
<evidence type="ECO:0000256" key="4">
    <source>
        <dbReference type="ARBA" id="ARBA00022679"/>
    </source>
</evidence>
<organism evidence="12 13">
    <name type="scientific">Commensalibacter melissae</name>
    <dbReference type="NCBI Taxonomy" id="2070537"/>
    <lineage>
        <taxon>Bacteria</taxon>
        <taxon>Pseudomonadati</taxon>
        <taxon>Pseudomonadota</taxon>
        <taxon>Alphaproteobacteria</taxon>
        <taxon>Acetobacterales</taxon>
        <taxon>Acetobacteraceae</taxon>
    </lineage>
</organism>
<dbReference type="EC" id="2.7.1.50" evidence="11"/>
<feature type="binding site" evidence="11">
    <location>
        <position position="121"/>
    </location>
    <ligand>
        <name>ATP</name>
        <dbReference type="ChEBI" id="CHEBI:30616"/>
    </ligand>
</feature>
<keyword evidence="5 11" id="KW-0479">Metal-binding</keyword>
<dbReference type="AlphaFoldDB" id="A0A318MWB8"/>
<evidence type="ECO:0000313" key="12">
    <source>
        <dbReference type="EMBL" id="PXZ00344.1"/>
    </source>
</evidence>
<dbReference type="PRINTS" id="PR01099">
    <property type="entry name" value="HYETHTZKNASE"/>
</dbReference>
<dbReference type="HAMAP" id="MF_00228">
    <property type="entry name" value="Thz_kinase"/>
    <property type="match status" value="1"/>
</dbReference>
<keyword evidence="4 11" id="KW-0808">Transferase</keyword>
<dbReference type="EMBL" id="QGLT01000003">
    <property type="protein sequence ID" value="PXZ00344.1"/>
    <property type="molecule type" value="Genomic_DNA"/>
</dbReference>
<dbReference type="OrthoDB" id="8909021at2"/>
<evidence type="ECO:0000256" key="2">
    <source>
        <dbReference type="ARBA" id="ARBA00001946"/>
    </source>
</evidence>
<keyword evidence="9 11" id="KW-0460">Magnesium</keyword>
<dbReference type="GO" id="GO:0005524">
    <property type="term" value="F:ATP binding"/>
    <property type="evidence" value="ECO:0007669"/>
    <property type="project" value="UniProtKB-UniRule"/>
</dbReference>
<comment type="catalytic activity">
    <reaction evidence="1 11">
        <text>5-(2-hydroxyethyl)-4-methylthiazole + ATP = 4-methyl-5-(2-phosphooxyethyl)-thiazole + ADP + H(+)</text>
        <dbReference type="Rhea" id="RHEA:24212"/>
        <dbReference type="ChEBI" id="CHEBI:15378"/>
        <dbReference type="ChEBI" id="CHEBI:17957"/>
        <dbReference type="ChEBI" id="CHEBI:30616"/>
        <dbReference type="ChEBI" id="CHEBI:58296"/>
        <dbReference type="ChEBI" id="CHEBI:456216"/>
        <dbReference type="EC" id="2.7.1.50"/>
    </reaction>
</comment>
<reference evidence="12 13" key="1">
    <citation type="submission" date="2018-05" db="EMBL/GenBank/DDBJ databases">
        <title>Reference genomes for bee gut microbiota database.</title>
        <authorList>
            <person name="Ellegaard K.M."/>
        </authorList>
    </citation>
    <scope>NUCLEOTIDE SEQUENCE [LARGE SCALE GENOMIC DNA]</scope>
    <source>
        <strain evidence="12 13">ESL0284</strain>
    </source>
</reference>
<comment type="similarity">
    <text evidence="11">Belongs to the Thz kinase family.</text>
</comment>
<protein>
    <recommendedName>
        <fullName evidence="11">Hydroxyethylthiazole kinase</fullName>
        <ecNumber evidence="11">2.7.1.50</ecNumber>
    </recommendedName>
    <alternativeName>
        <fullName evidence="11">4-methyl-5-beta-hydroxyethylthiazole kinase</fullName>
        <shortName evidence="11">TH kinase</shortName>
        <shortName evidence="11">Thz kinase</shortName>
    </alternativeName>
</protein>
<dbReference type="GO" id="GO:0009229">
    <property type="term" value="P:thiamine diphosphate biosynthetic process"/>
    <property type="evidence" value="ECO:0007669"/>
    <property type="project" value="UniProtKB-UniRule"/>
</dbReference>
<keyword evidence="6 11" id="KW-0547">Nucleotide-binding</keyword>
<dbReference type="UniPathway" id="UPA00060">
    <property type="reaction ID" value="UER00139"/>
</dbReference>
<dbReference type="NCBIfam" id="TIGR00694">
    <property type="entry name" value="thiM"/>
    <property type="match status" value="1"/>
</dbReference>
<dbReference type="InterPro" id="IPR000417">
    <property type="entry name" value="Hyethyz_kinase"/>
</dbReference>
<comment type="cofactor">
    <cofactor evidence="2 11">
        <name>Mg(2+)</name>
        <dbReference type="ChEBI" id="CHEBI:18420"/>
    </cofactor>
</comment>
<dbReference type="GO" id="GO:0004417">
    <property type="term" value="F:hydroxyethylthiazole kinase activity"/>
    <property type="evidence" value="ECO:0007669"/>
    <property type="project" value="UniProtKB-UniRule"/>
</dbReference>
<evidence type="ECO:0000256" key="5">
    <source>
        <dbReference type="ARBA" id="ARBA00022723"/>
    </source>
</evidence>
<dbReference type="PIRSF" id="PIRSF000513">
    <property type="entry name" value="Thz_kinase"/>
    <property type="match status" value="1"/>
</dbReference>